<sequence length="312" mass="31806">MIRIQAVFAATLVAATIASSAHGAATLSFNASPPALGTYDQSQLLDDAVIPGGNTPGGGTYNSQSYTDNGGPLGQTFTAPGTKHLYALTALTLKGVGDTGGVIDAAGVTWAVRVSKVSGTTLTPLKTITGIPTLAGAIGTEWVTLSFTGSDTTTLDGAALYAFEVYTTAGWFGVDATQGDAAYAGGSAFNSAGAIRSFNDNTLGNVAAHGYDRTFVAQLTAPPGGPGDVDNNGVVNLADYTIIRNNLEKPAAIFTNGDLNGDSYVDLNDFRRWRAAAPPEIAALVGVPEPATATLALAGALLVAARGRRRHR</sequence>
<feature type="signal peptide" evidence="2">
    <location>
        <begin position="1"/>
        <end position="23"/>
    </location>
</feature>
<accession>A0A5K7XFF2</accession>
<dbReference type="AlphaFoldDB" id="A0A5K7XFF2"/>
<keyword evidence="1" id="KW-1133">Transmembrane helix</keyword>
<proteinExistence type="predicted"/>
<organism evidence="3 4">
    <name type="scientific">Lacipirellula parvula</name>
    <dbReference type="NCBI Taxonomy" id="2650471"/>
    <lineage>
        <taxon>Bacteria</taxon>
        <taxon>Pseudomonadati</taxon>
        <taxon>Planctomycetota</taxon>
        <taxon>Planctomycetia</taxon>
        <taxon>Pirellulales</taxon>
        <taxon>Lacipirellulaceae</taxon>
        <taxon>Lacipirellula</taxon>
    </lineage>
</organism>
<feature type="transmembrane region" description="Helical" evidence="1">
    <location>
        <begin position="281"/>
        <end position="305"/>
    </location>
</feature>
<dbReference type="GO" id="GO:0000272">
    <property type="term" value="P:polysaccharide catabolic process"/>
    <property type="evidence" value="ECO:0007669"/>
    <property type="project" value="InterPro"/>
</dbReference>
<dbReference type="RefSeq" id="WP_152100654.1">
    <property type="nucleotide sequence ID" value="NZ_AP021861.1"/>
</dbReference>
<protein>
    <recommendedName>
        <fullName evidence="5">PEP-CTERM protein-sorting domain-containing protein</fullName>
    </recommendedName>
</protein>
<dbReference type="EMBL" id="AP021861">
    <property type="protein sequence ID" value="BBO35238.1"/>
    <property type="molecule type" value="Genomic_DNA"/>
</dbReference>
<dbReference type="InterPro" id="IPR036439">
    <property type="entry name" value="Dockerin_dom_sf"/>
</dbReference>
<dbReference type="Proteomes" id="UP000326837">
    <property type="component" value="Chromosome"/>
</dbReference>
<gene>
    <name evidence="3" type="ORF">PLANPX_4850</name>
</gene>
<reference evidence="4" key="1">
    <citation type="submission" date="2019-10" db="EMBL/GenBank/DDBJ databases">
        <title>Lacipirellula parvula gen. nov., sp. nov., representing a lineage of planctomycetes widespread in freshwater anoxic habitats, and description of the family Lacipirellulaceae.</title>
        <authorList>
            <person name="Dedysh S.N."/>
            <person name="Kulichevskaya I.S."/>
            <person name="Beletsky A.V."/>
            <person name="Rakitin A.L."/>
            <person name="Mardanov A.V."/>
            <person name="Ivanova A.A."/>
            <person name="Saltykova V.X."/>
            <person name="Rijpstra W.I.C."/>
            <person name="Sinninghe Damste J.S."/>
            <person name="Ravin N.V."/>
        </authorList>
    </citation>
    <scope>NUCLEOTIDE SEQUENCE [LARGE SCALE GENOMIC DNA]</scope>
    <source>
        <strain evidence="4">PX69</strain>
    </source>
</reference>
<evidence type="ECO:0000256" key="1">
    <source>
        <dbReference type="SAM" id="Phobius"/>
    </source>
</evidence>
<keyword evidence="4" id="KW-1185">Reference proteome</keyword>
<evidence type="ECO:0008006" key="5">
    <source>
        <dbReference type="Google" id="ProtNLM"/>
    </source>
</evidence>
<keyword evidence="1" id="KW-0812">Transmembrane</keyword>
<evidence type="ECO:0000313" key="3">
    <source>
        <dbReference type="EMBL" id="BBO35238.1"/>
    </source>
</evidence>
<dbReference type="Gene3D" id="1.10.1330.10">
    <property type="entry name" value="Dockerin domain"/>
    <property type="match status" value="1"/>
</dbReference>
<dbReference type="KEGG" id="lpav:PLANPX_4850"/>
<name>A0A5K7XFF2_9BACT</name>
<evidence type="ECO:0000256" key="2">
    <source>
        <dbReference type="SAM" id="SignalP"/>
    </source>
</evidence>
<keyword evidence="2" id="KW-0732">Signal</keyword>
<keyword evidence="1" id="KW-0472">Membrane</keyword>
<feature type="chain" id="PRO_5025031548" description="PEP-CTERM protein-sorting domain-containing protein" evidence="2">
    <location>
        <begin position="24"/>
        <end position="312"/>
    </location>
</feature>
<evidence type="ECO:0000313" key="4">
    <source>
        <dbReference type="Proteomes" id="UP000326837"/>
    </source>
</evidence>
<dbReference type="SUPFAM" id="SSF63446">
    <property type="entry name" value="Type I dockerin domain"/>
    <property type="match status" value="1"/>
</dbReference>